<reference evidence="1 2" key="1">
    <citation type="submission" date="2017-04" db="EMBL/GenBank/DDBJ databases">
        <authorList>
            <person name="Afonso C.L."/>
            <person name="Miller P.J."/>
            <person name="Scott M.A."/>
            <person name="Spackman E."/>
            <person name="Goraichik I."/>
            <person name="Dimitrov K.M."/>
            <person name="Suarez D.L."/>
            <person name="Swayne D.E."/>
        </authorList>
    </citation>
    <scope>NUCLEOTIDE SEQUENCE [LARGE SCALE GENOMIC DNA]</scope>
    <source>
        <strain evidence="1 2">DSM 12555</strain>
    </source>
</reference>
<dbReference type="Proteomes" id="UP000192468">
    <property type="component" value="Unassembled WGS sequence"/>
</dbReference>
<proteinExistence type="predicted"/>
<dbReference type="RefSeq" id="WP_084117878.1">
    <property type="nucleotide sequence ID" value="NZ_FWXH01000048.1"/>
</dbReference>
<protein>
    <submittedName>
        <fullName evidence="1">Uncharacterized protein</fullName>
    </submittedName>
</protein>
<keyword evidence="2" id="KW-1185">Reference proteome</keyword>
<sequence>MIVINTMRDIEVIKEQRKLPNPLIDELEQYFKDIVTNFTGKEILDKYNIQNYGSIFVMENTDNPNKIGTPKYVTIIEIGGTEYYKIVISKDDDSSIVVFSAANSFGAEFDKYISQFVID</sequence>
<organism evidence="1 2">
    <name type="scientific">Clostridium acidisoli DSM 12555</name>
    <dbReference type="NCBI Taxonomy" id="1121291"/>
    <lineage>
        <taxon>Bacteria</taxon>
        <taxon>Bacillati</taxon>
        <taxon>Bacillota</taxon>
        <taxon>Clostridia</taxon>
        <taxon>Eubacteriales</taxon>
        <taxon>Clostridiaceae</taxon>
        <taxon>Clostridium</taxon>
    </lineage>
</organism>
<dbReference type="STRING" id="1121291.SAMN02745134_03925"/>
<dbReference type="EMBL" id="FWXH01000048">
    <property type="protein sequence ID" value="SMC29503.1"/>
    <property type="molecule type" value="Genomic_DNA"/>
</dbReference>
<dbReference type="AlphaFoldDB" id="A0A1W1Y012"/>
<name>A0A1W1Y012_9CLOT</name>
<accession>A0A1W1Y012</accession>
<gene>
    <name evidence="1" type="ORF">SAMN02745134_03925</name>
</gene>
<dbReference type="OrthoDB" id="1682403at2"/>
<evidence type="ECO:0000313" key="1">
    <source>
        <dbReference type="EMBL" id="SMC29503.1"/>
    </source>
</evidence>
<evidence type="ECO:0000313" key="2">
    <source>
        <dbReference type="Proteomes" id="UP000192468"/>
    </source>
</evidence>